<name>A0AAD9DEQ4_9STRA</name>
<gene>
    <name evidence="5" type="ORF">QTG54_006065</name>
</gene>
<accession>A0AAD9DEQ4</accession>
<evidence type="ECO:0000256" key="3">
    <source>
        <dbReference type="SAM" id="MobiDB-lite"/>
    </source>
</evidence>
<dbReference type="InterPro" id="IPR036427">
    <property type="entry name" value="Bromodomain-like_sf"/>
</dbReference>
<feature type="compositionally biased region" description="Low complexity" evidence="3">
    <location>
        <begin position="78"/>
        <end position="87"/>
    </location>
</feature>
<dbReference type="Pfam" id="PF00439">
    <property type="entry name" value="Bromodomain"/>
    <property type="match status" value="1"/>
</dbReference>
<dbReference type="SMART" id="SM00297">
    <property type="entry name" value="BROMO"/>
    <property type="match status" value="1"/>
</dbReference>
<evidence type="ECO:0000259" key="4">
    <source>
        <dbReference type="PROSITE" id="PS50014"/>
    </source>
</evidence>
<keyword evidence="6" id="KW-1185">Reference proteome</keyword>
<dbReference type="PROSITE" id="PS50014">
    <property type="entry name" value="BROMODOMAIN_2"/>
    <property type="match status" value="1"/>
</dbReference>
<organism evidence="5 6">
    <name type="scientific">Skeletonema marinoi</name>
    <dbReference type="NCBI Taxonomy" id="267567"/>
    <lineage>
        <taxon>Eukaryota</taxon>
        <taxon>Sar</taxon>
        <taxon>Stramenopiles</taxon>
        <taxon>Ochrophyta</taxon>
        <taxon>Bacillariophyta</taxon>
        <taxon>Coscinodiscophyceae</taxon>
        <taxon>Thalassiosirophycidae</taxon>
        <taxon>Thalassiosirales</taxon>
        <taxon>Skeletonemataceae</taxon>
        <taxon>Skeletonema</taxon>
        <taxon>Skeletonema marinoi-dohrnii complex</taxon>
    </lineage>
</organism>
<evidence type="ECO:0000313" key="6">
    <source>
        <dbReference type="Proteomes" id="UP001224775"/>
    </source>
</evidence>
<feature type="region of interest" description="Disordered" evidence="3">
    <location>
        <begin position="66"/>
        <end position="91"/>
    </location>
</feature>
<dbReference type="Proteomes" id="UP001224775">
    <property type="component" value="Unassembled WGS sequence"/>
</dbReference>
<comment type="caution">
    <text evidence="5">The sequence shown here is derived from an EMBL/GenBank/DDBJ whole genome shotgun (WGS) entry which is preliminary data.</text>
</comment>
<dbReference type="GO" id="GO:0035267">
    <property type="term" value="C:NuA4 histone acetyltransferase complex"/>
    <property type="evidence" value="ECO:0007669"/>
    <property type="project" value="TreeGrafter"/>
</dbReference>
<proteinExistence type="predicted"/>
<dbReference type="AlphaFoldDB" id="A0AAD9DEQ4"/>
<dbReference type="PANTHER" id="PTHR15398:SF4">
    <property type="entry name" value="BROMODOMAIN-CONTAINING PROTEIN 8 ISOFORM X1"/>
    <property type="match status" value="1"/>
</dbReference>
<evidence type="ECO:0000256" key="2">
    <source>
        <dbReference type="PROSITE-ProRule" id="PRU00035"/>
    </source>
</evidence>
<keyword evidence="1 2" id="KW-0103">Bromodomain</keyword>
<dbReference type="PANTHER" id="PTHR15398">
    <property type="entry name" value="BROMODOMAIN-CONTAINING PROTEIN 8"/>
    <property type="match status" value="1"/>
</dbReference>
<protein>
    <recommendedName>
        <fullName evidence="4">Bromo domain-containing protein</fullName>
    </recommendedName>
</protein>
<dbReference type="Gene3D" id="1.20.920.10">
    <property type="entry name" value="Bromodomain-like"/>
    <property type="match status" value="1"/>
</dbReference>
<dbReference type="InterPro" id="IPR001487">
    <property type="entry name" value="Bromodomain"/>
</dbReference>
<reference evidence="5" key="1">
    <citation type="submission" date="2023-06" db="EMBL/GenBank/DDBJ databases">
        <title>Survivors Of The Sea: Transcriptome response of Skeletonema marinoi to long-term dormancy.</title>
        <authorList>
            <person name="Pinder M.I.M."/>
            <person name="Kourtchenko O."/>
            <person name="Robertson E.K."/>
            <person name="Larsson T."/>
            <person name="Maumus F."/>
            <person name="Osuna-Cruz C.M."/>
            <person name="Vancaester E."/>
            <person name="Stenow R."/>
            <person name="Vandepoele K."/>
            <person name="Ploug H."/>
            <person name="Bruchert V."/>
            <person name="Godhe A."/>
            <person name="Topel M."/>
        </authorList>
    </citation>
    <scope>NUCLEOTIDE SEQUENCE</scope>
    <source>
        <strain evidence="5">R05AC</strain>
    </source>
</reference>
<sequence>MSSITQPTTIITEEAIKTVLPPTLYRLTEALPKTELDVIIREARACEDALEKEIELLEREIGIDQQSKKRKLNDDGNDNNTANSNNNSPEQLVEPAIAIPLLPTPYQPGGGAINYLEDVQQILGTDFSPPDRYFTVSALLGRLRIPLKLPATTSAAAAASAAAASSGTTVTKSKKEELEAEKKAKQLRLSFEKQQALLTLDQNDIYHQEHTETTTLLALWKRISSHRTSAVFRKPVNPLEAPGYQERILFPIDLSLIRKMIVCRMIKSYAGFHRCVGLICHNCVKFNGRESDYSALTRDFEDNVDEKVLEAVRNASAAAAAAAKAAAESSKAAVAAATGGAGGASAAAPPVAGAAAAAGTNGAA</sequence>
<dbReference type="EMBL" id="JATAAI010000009">
    <property type="protein sequence ID" value="KAK1743444.1"/>
    <property type="molecule type" value="Genomic_DNA"/>
</dbReference>
<feature type="domain" description="Bromo" evidence="4">
    <location>
        <begin position="224"/>
        <end position="294"/>
    </location>
</feature>
<evidence type="ECO:0000313" key="5">
    <source>
        <dbReference type="EMBL" id="KAK1743444.1"/>
    </source>
</evidence>
<dbReference type="SUPFAM" id="SSF47370">
    <property type="entry name" value="Bromodomain"/>
    <property type="match status" value="1"/>
</dbReference>
<evidence type="ECO:0000256" key="1">
    <source>
        <dbReference type="ARBA" id="ARBA00023117"/>
    </source>
</evidence>